<dbReference type="EMBL" id="AVOT02040483">
    <property type="protein sequence ID" value="MBW0535717.1"/>
    <property type="molecule type" value="Genomic_DNA"/>
</dbReference>
<sequence>MKRRGPRFQVWAGPSTSQLSPVQVNADKTKPFCIKTDRFEGALTVRIKDFIDANGNRSPDTENNYFEKWSEMTCSIQIQGRFLHETSVDDCVWGNIFDKPIRDRLPYGTRAAVKAISLIDPSLETDVYSDKPWAWSPLIATMNHLQTKRLDSNDSPLPTWSGTRPIEDCNSLVGHMQKIASKPQRRKFFSSALNRRAIVLGPRDFINAEFANGFVDFSTLRLKLPVFNLTFDLKKIWDGQPVKYVCLSRKTSEAYFVVVIQILELNAENEG</sequence>
<dbReference type="Pfam" id="PF08588">
    <property type="entry name" value="Duc1"/>
    <property type="match status" value="1"/>
</dbReference>
<keyword evidence="3" id="KW-1185">Reference proteome</keyword>
<name>A0A9Q3FCN7_9BASI</name>
<organism evidence="2 3">
    <name type="scientific">Austropuccinia psidii MF-1</name>
    <dbReference type="NCBI Taxonomy" id="1389203"/>
    <lineage>
        <taxon>Eukaryota</taxon>
        <taxon>Fungi</taxon>
        <taxon>Dikarya</taxon>
        <taxon>Basidiomycota</taxon>
        <taxon>Pucciniomycotina</taxon>
        <taxon>Pucciniomycetes</taxon>
        <taxon>Pucciniales</taxon>
        <taxon>Sphaerophragmiaceae</taxon>
        <taxon>Austropuccinia</taxon>
    </lineage>
</organism>
<dbReference type="PANTHER" id="PTHR34826:SF2">
    <property type="entry name" value="UPF0590 PROTEIN C409.17C"/>
    <property type="match status" value="1"/>
</dbReference>
<gene>
    <name evidence="2" type="ORF">O181_075432</name>
</gene>
<dbReference type="PANTHER" id="PTHR34826">
    <property type="entry name" value="UPF0590 PROTEIN C409.17C"/>
    <property type="match status" value="1"/>
</dbReference>
<dbReference type="InterPro" id="IPR013897">
    <property type="entry name" value="Duc1"/>
</dbReference>
<feature type="domain" description="Domain of unknown function at the cortex 1" evidence="1">
    <location>
        <begin position="8"/>
        <end position="262"/>
    </location>
</feature>
<dbReference type="OrthoDB" id="2119945at2759"/>
<protein>
    <recommendedName>
        <fullName evidence="1">Domain of unknown function at the cortex 1 domain-containing protein</fullName>
    </recommendedName>
</protein>
<evidence type="ECO:0000313" key="2">
    <source>
        <dbReference type="EMBL" id="MBW0535717.1"/>
    </source>
</evidence>
<evidence type="ECO:0000259" key="1">
    <source>
        <dbReference type="Pfam" id="PF08588"/>
    </source>
</evidence>
<dbReference type="Proteomes" id="UP000765509">
    <property type="component" value="Unassembled WGS sequence"/>
</dbReference>
<reference evidence="2" key="1">
    <citation type="submission" date="2021-03" db="EMBL/GenBank/DDBJ databases">
        <title>Draft genome sequence of rust myrtle Austropuccinia psidii MF-1, a brazilian biotype.</title>
        <authorList>
            <person name="Quecine M.C."/>
            <person name="Pachon D.M.R."/>
            <person name="Bonatelli M.L."/>
            <person name="Correr F.H."/>
            <person name="Franceschini L.M."/>
            <person name="Leite T.F."/>
            <person name="Margarido G.R.A."/>
            <person name="Almeida C.A."/>
            <person name="Ferrarezi J.A."/>
            <person name="Labate C.A."/>
        </authorList>
    </citation>
    <scope>NUCLEOTIDE SEQUENCE</scope>
    <source>
        <strain evidence="2">MF-1</strain>
    </source>
</reference>
<proteinExistence type="predicted"/>
<comment type="caution">
    <text evidence="2">The sequence shown here is derived from an EMBL/GenBank/DDBJ whole genome shotgun (WGS) entry which is preliminary data.</text>
</comment>
<dbReference type="AlphaFoldDB" id="A0A9Q3FCN7"/>
<evidence type="ECO:0000313" key="3">
    <source>
        <dbReference type="Proteomes" id="UP000765509"/>
    </source>
</evidence>
<accession>A0A9Q3FCN7</accession>